<dbReference type="SMART" id="SM01007">
    <property type="entry name" value="Aldolase_II"/>
    <property type="match status" value="1"/>
</dbReference>
<dbReference type="PANTHER" id="PTHR22789">
    <property type="entry name" value="FUCULOSE PHOSPHATE ALDOLASE"/>
    <property type="match status" value="1"/>
</dbReference>
<feature type="domain" description="Class II aldolase/adducin N-terminal" evidence="4">
    <location>
        <begin position="15"/>
        <end position="208"/>
    </location>
</feature>
<evidence type="ECO:0000259" key="4">
    <source>
        <dbReference type="SMART" id="SM01007"/>
    </source>
</evidence>
<protein>
    <submittedName>
        <fullName evidence="5">L-fuculose-phosphate aldolase</fullName>
    </submittedName>
</protein>
<dbReference type="GO" id="GO:0046872">
    <property type="term" value="F:metal ion binding"/>
    <property type="evidence" value="ECO:0007669"/>
    <property type="project" value="UniProtKB-KW"/>
</dbReference>
<dbReference type="Proteomes" id="UP000182100">
    <property type="component" value="Unassembled WGS sequence"/>
</dbReference>
<dbReference type="PANTHER" id="PTHR22789:SF0">
    <property type="entry name" value="3-OXO-TETRONATE 4-PHOSPHATE DECARBOXYLASE-RELATED"/>
    <property type="match status" value="1"/>
</dbReference>
<evidence type="ECO:0000256" key="1">
    <source>
        <dbReference type="ARBA" id="ARBA00022723"/>
    </source>
</evidence>
<keyword evidence="6" id="KW-1185">Reference proteome</keyword>
<dbReference type="RefSeq" id="WP_055570362.1">
    <property type="nucleotide sequence ID" value="NZ_FMZK01000002.1"/>
</dbReference>
<keyword evidence="1" id="KW-0479">Metal-binding</keyword>
<feature type="region of interest" description="Disordered" evidence="3">
    <location>
        <begin position="113"/>
        <end position="147"/>
    </location>
</feature>
<reference evidence="6" key="1">
    <citation type="submission" date="2016-10" db="EMBL/GenBank/DDBJ databases">
        <authorList>
            <person name="Varghese N."/>
            <person name="Submissions S."/>
        </authorList>
    </citation>
    <scope>NUCLEOTIDE SEQUENCE [LARGE SCALE GENOMIC DNA]</scope>
    <source>
        <strain evidence="6">CGMCC 4.3504</strain>
    </source>
</reference>
<dbReference type="InterPro" id="IPR036409">
    <property type="entry name" value="Aldolase_II/adducin_N_sf"/>
</dbReference>
<evidence type="ECO:0000313" key="6">
    <source>
        <dbReference type="Proteomes" id="UP000182100"/>
    </source>
</evidence>
<feature type="region of interest" description="Disordered" evidence="3">
    <location>
        <begin position="1"/>
        <end position="39"/>
    </location>
</feature>
<dbReference type="Gene3D" id="3.40.225.10">
    <property type="entry name" value="Class II aldolase/adducin N-terminal domain"/>
    <property type="match status" value="1"/>
</dbReference>
<dbReference type="InterPro" id="IPR001303">
    <property type="entry name" value="Aldolase_II/adducin_N"/>
</dbReference>
<dbReference type="GO" id="GO:0016832">
    <property type="term" value="F:aldehyde-lyase activity"/>
    <property type="evidence" value="ECO:0007669"/>
    <property type="project" value="TreeGrafter"/>
</dbReference>
<dbReference type="GO" id="GO:0005829">
    <property type="term" value="C:cytosol"/>
    <property type="evidence" value="ECO:0007669"/>
    <property type="project" value="TreeGrafter"/>
</dbReference>
<feature type="compositionally biased region" description="Basic and acidic residues" evidence="3">
    <location>
        <begin position="1"/>
        <end position="14"/>
    </location>
</feature>
<dbReference type="InterPro" id="IPR050197">
    <property type="entry name" value="Aldolase_class_II_sugar_metab"/>
</dbReference>
<dbReference type="GO" id="GO:0019323">
    <property type="term" value="P:pentose catabolic process"/>
    <property type="evidence" value="ECO:0007669"/>
    <property type="project" value="TreeGrafter"/>
</dbReference>
<dbReference type="EMBL" id="FMZK01000002">
    <property type="protein sequence ID" value="SDC41452.1"/>
    <property type="molecule type" value="Genomic_DNA"/>
</dbReference>
<evidence type="ECO:0000256" key="2">
    <source>
        <dbReference type="ARBA" id="ARBA00023239"/>
    </source>
</evidence>
<evidence type="ECO:0000313" key="5">
    <source>
        <dbReference type="EMBL" id="SDC41452.1"/>
    </source>
</evidence>
<accession>A0A1G6LDF3</accession>
<dbReference type="AlphaFoldDB" id="A0A1G6LDF3"/>
<name>A0A1G6LDF3_9ACTN</name>
<dbReference type="Pfam" id="PF00596">
    <property type="entry name" value="Aldolase_II"/>
    <property type="match status" value="1"/>
</dbReference>
<organism evidence="5 6">
    <name type="scientific">Streptomyces prasinopilosus</name>
    <dbReference type="NCBI Taxonomy" id="67344"/>
    <lineage>
        <taxon>Bacteria</taxon>
        <taxon>Bacillati</taxon>
        <taxon>Actinomycetota</taxon>
        <taxon>Actinomycetes</taxon>
        <taxon>Kitasatosporales</taxon>
        <taxon>Streptomycetaceae</taxon>
        <taxon>Streptomyces</taxon>
    </lineage>
</organism>
<dbReference type="SUPFAM" id="SSF53639">
    <property type="entry name" value="AraD/HMP-PK domain-like"/>
    <property type="match status" value="1"/>
</dbReference>
<evidence type="ECO:0000256" key="3">
    <source>
        <dbReference type="SAM" id="MobiDB-lite"/>
    </source>
</evidence>
<dbReference type="STRING" id="67344.SAMN05216505_10276"/>
<keyword evidence="2" id="KW-0456">Lyase</keyword>
<gene>
    <name evidence="5" type="ORF">SAMN05216505_10276</name>
</gene>
<sequence>MKPVRIRDDVESQRRHLSALGRSLGRRARPAGTSGSVSVRSGEAVLITAGDPDGRLTDRQETVMVDPFRGLPLIGESEWPPDETAVHLALYRRLPDCGAVIYAQGPCVEALIPSADGGGRSGRAVPGEPDTARTPGLPDARLPAEPLVTDRPDASRVAEDVAAALDASVAGPPPVLLVGRNGLVAWGRDTGEALAGLERVERLGHLLRAGADAGEPAAAGVNAR</sequence>
<proteinExistence type="predicted"/>